<feature type="coiled-coil region" evidence="1">
    <location>
        <begin position="9"/>
        <end position="43"/>
    </location>
</feature>
<proteinExistence type="predicted"/>
<protein>
    <submittedName>
        <fullName evidence="2">Uncharacterized protein</fullName>
    </submittedName>
</protein>
<accession>E9G449</accession>
<keyword evidence="3" id="KW-1185">Reference proteome</keyword>
<dbReference type="Proteomes" id="UP000000305">
    <property type="component" value="Unassembled WGS sequence"/>
</dbReference>
<gene>
    <name evidence="2" type="ORF">DAPPUDRAFT_98218</name>
</gene>
<dbReference type="EMBL" id="GL732531">
    <property type="protein sequence ID" value="EFX85689.1"/>
    <property type="molecule type" value="Genomic_DNA"/>
</dbReference>
<evidence type="ECO:0000313" key="2">
    <source>
        <dbReference type="EMBL" id="EFX85689.1"/>
    </source>
</evidence>
<dbReference type="AlphaFoldDB" id="E9G449"/>
<evidence type="ECO:0000256" key="1">
    <source>
        <dbReference type="SAM" id="Coils"/>
    </source>
</evidence>
<name>E9G449_DAPPU</name>
<dbReference type="InParanoid" id="E9G449"/>
<organism evidence="2 3">
    <name type="scientific">Daphnia pulex</name>
    <name type="common">Water flea</name>
    <dbReference type="NCBI Taxonomy" id="6669"/>
    <lineage>
        <taxon>Eukaryota</taxon>
        <taxon>Metazoa</taxon>
        <taxon>Ecdysozoa</taxon>
        <taxon>Arthropoda</taxon>
        <taxon>Crustacea</taxon>
        <taxon>Branchiopoda</taxon>
        <taxon>Diplostraca</taxon>
        <taxon>Cladocera</taxon>
        <taxon>Anomopoda</taxon>
        <taxon>Daphniidae</taxon>
        <taxon>Daphnia</taxon>
    </lineage>
</organism>
<keyword evidence="1" id="KW-0175">Coiled coil</keyword>
<sequence>MVKEAVLECHTKCEKMAKIEQENERLLKELEKTKEMLTDVQEASDEMRACNESLFDQISHLEKDIEISSFEWKRDEGMHSHLLEKYERMRKNIGEMQDPKTDFKDKFERFEKDCSKADTRVQEAGSQITIGVYWSRFKRNQRKLKCKAEANASGTRTSRNSRIASLTEELRQFKESALSKTRLSIQSDWSEDMINLGKCLVELQSVLNRCQADHKVLMQEEEQL</sequence>
<dbReference type="HOGENOM" id="CLU_1236186_0_0_1"/>
<evidence type="ECO:0000313" key="3">
    <source>
        <dbReference type="Proteomes" id="UP000000305"/>
    </source>
</evidence>
<reference evidence="2 3" key="1">
    <citation type="journal article" date="2011" name="Science">
        <title>The ecoresponsive genome of Daphnia pulex.</title>
        <authorList>
            <person name="Colbourne J.K."/>
            <person name="Pfrender M.E."/>
            <person name="Gilbert D."/>
            <person name="Thomas W.K."/>
            <person name="Tucker A."/>
            <person name="Oakley T.H."/>
            <person name="Tokishita S."/>
            <person name="Aerts A."/>
            <person name="Arnold G.J."/>
            <person name="Basu M.K."/>
            <person name="Bauer D.J."/>
            <person name="Caceres C.E."/>
            <person name="Carmel L."/>
            <person name="Casola C."/>
            <person name="Choi J.H."/>
            <person name="Detter J.C."/>
            <person name="Dong Q."/>
            <person name="Dusheyko S."/>
            <person name="Eads B.D."/>
            <person name="Frohlich T."/>
            <person name="Geiler-Samerotte K.A."/>
            <person name="Gerlach D."/>
            <person name="Hatcher P."/>
            <person name="Jogdeo S."/>
            <person name="Krijgsveld J."/>
            <person name="Kriventseva E.V."/>
            <person name="Kultz D."/>
            <person name="Laforsch C."/>
            <person name="Lindquist E."/>
            <person name="Lopez J."/>
            <person name="Manak J.R."/>
            <person name="Muller J."/>
            <person name="Pangilinan J."/>
            <person name="Patwardhan R.P."/>
            <person name="Pitluck S."/>
            <person name="Pritham E.J."/>
            <person name="Rechtsteiner A."/>
            <person name="Rho M."/>
            <person name="Rogozin I.B."/>
            <person name="Sakarya O."/>
            <person name="Salamov A."/>
            <person name="Schaack S."/>
            <person name="Shapiro H."/>
            <person name="Shiga Y."/>
            <person name="Skalitzky C."/>
            <person name="Smith Z."/>
            <person name="Souvorov A."/>
            <person name="Sung W."/>
            <person name="Tang Z."/>
            <person name="Tsuchiya D."/>
            <person name="Tu H."/>
            <person name="Vos H."/>
            <person name="Wang M."/>
            <person name="Wolf Y.I."/>
            <person name="Yamagata H."/>
            <person name="Yamada T."/>
            <person name="Ye Y."/>
            <person name="Shaw J.R."/>
            <person name="Andrews J."/>
            <person name="Crease T.J."/>
            <person name="Tang H."/>
            <person name="Lucas S.M."/>
            <person name="Robertson H.M."/>
            <person name="Bork P."/>
            <person name="Koonin E.V."/>
            <person name="Zdobnov E.M."/>
            <person name="Grigoriev I.V."/>
            <person name="Lynch M."/>
            <person name="Boore J.L."/>
        </authorList>
    </citation>
    <scope>NUCLEOTIDE SEQUENCE [LARGE SCALE GENOMIC DNA]</scope>
</reference>
<dbReference type="KEGG" id="dpx:DAPPUDRAFT_98218"/>